<reference evidence="2 3" key="1">
    <citation type="submission" date="2024-09" db="EMBL/GenBank/DDBJ databases">
        <authorList>
            <person name="Sun Q."/>
            <person name="Mori K."/>
        </authorList>
    </citation>
    <scope>NUCLEOTIDE SEQUENCE [LARGE SCALE GENOMIC DNA]</scope>
    <source>
        <strain evidence="2 3">TBRC 1851</strain>
    </source>
</reference>
<keyword evidence="2" id="KW-0378">Hydrolase</keyword>
<dbReference type="EMBL" id="JBHMQT010000054">
    <property type="protein sequence ID" value="MFC0865343.1"/>
    <property type="molecule type" value="Genomic_DNA"/>
</dbReference>
<dbReference type="GO" id="GO:0016787">
    <property type="term" value="F:hydrolase activity"/>
    <property type="evidence" value="ECO:0007669"/>
    <property type="project" value="UniProtKB-KW"/>
</dbReference>
<evidence type="ECO:0000313" key="2">
    <source>
        <dbReference type="EMBL" id="MFC0865343.1"/>
    </source>
</evidence>
<evidence type="ECO:0000256" key="1">
    <source>
        <dbReference type="SAM" id="SignalP"/>
    </source>
</evidence>
<dbReference type="InterPro" id="IPR038128">
    <property type="entry name" value="Gamma_PGA_hydro_sf"/>
</dbReference>
<dbReference type="Pfam" id="PF05908">
    <property type="entry name" value="Gamma_PGA_hydro"/>
    <property type="match status" value="1"/>
</dbReference>
<organism evidence="2 3">
    <name type="scientific">Sphaerimonospora cavernae</name>
    <dbReference type="NCBI Taxonomy" id="1740611"/>
    <lineage>
        <taxon>Bacteria</taxon>
        <taxon>Bacillati</taxon>
        <taxon>Actinomycetota</taxon>
        <taxon>Actinomycetes</taxon>
        <taxon>Streptosporangiales</taxon>
        <taxon>Streptosporangiaceae</taxon>
        <taxon>Sphaerimonospora</taxon>
    </lineage>
</organism>
<protein>
    <submittedName>
        <fullName evidence="2">Poly-gamma-glutamate hydrolase family protein</fullName>
    </submittedName>
</protein>
<comment type="caution">
    <text evidence="2">The sequence shown here is derived from an EMBL/GenBank/DDBJ whole genome shotgun (WGS) entry which is preliminary data.</text>
</comment>
<dbReference type="Proteomes" id="UP001589870">
    <property type="component" value="Unassembled WGS sequence"/>
</dbReference>
<evidence type="ECO:0000313" key="3">
    <source>
        <dbReference type="Proteomes" id="UP001589870"/>
    </source>
</evidence>
<proteinExistence type="predicted"/>
<keyword evidence="1" id="KW-0732">Signal</keyword>
<name>A0ABV6UAZ7_9ACTN</name>
<accession>A0ABV6UAZ7</accession>
<sequence>MKKALLVVAANVLVFTSCDSAQATPADTYPDFGELAAHQDEGKDYRRVQRFPRGARVAHIAIHGGAIEPPTTQLADAAAASRYAFYSFEGLKPSGNKELHITATHFDEPRAVKLVGTVDYTVSWHATTGAEVTTYVGGRDRRLVRTVSAELRAAGFTVATSVPAEVAGVSPRNIVNKNRRGMGVQLEISRGQRERFFAGGKLGRAWIENPAKRTEAFHRYVAAVNRALP</sequence>
<feature type="signal peptide" evidence="1">
    <location>
        <begin position="1"/>
        <end position="23"/>
    </location>
</feature>
<dbReference type="Gene3D" id="3.40.630.100">
    <property type="entry name" value="Poly-gamma-glutamate hydrolase, zinc-binding motif"/>
    <property type="match status" value="1"/>
</dbReference>
<dbReference type="InterPro" id="IPR008585">
    <property type="entry name" value="Gamma_PGA_hydro"/>
</dbReference>
<feature type="chain" id="PRO_5046044611" evidence="1">
    <location>
        <begin position="24"/>
        <end position="229"/>
    </location>
</feature>
<dbReference type="PROSITE" id="PS51257">
    <property type="entry name" value="PROKAR_LIPOPROTEIN"/>
    <property type="match status" value="1"/>
</dbReference>
<keyword evidence="3" id="KW-1185">Reference proteome</keyword>
<gene>
    <name evidence="2" type="ORF">ACFHYQ_23915</name>
</gene>
<dbReference type="RefSeq" id="WP_394303370.1">
    <property type="nucleotide sequence ID" value="NZ_JBHMQT010000054.1"/>
</dbReference>